<evidence type="ECO:0000313" key="2">
    <source>
        <dbReference type="EMBL" id="NVL12022.1"/>
    </source>
</evidence>
<reference evidence="2" key="1">
    <citation type="submission" date="2020-06" db="EMBL/GenBank/DDBJ databases">
        <title>Whole Genome Sequence of Bradyrhizobium sp. Strain 66S1MB.</title>
        <authorList>
            <person name="Bromfield E."/>
            <person name="Cloutier S."/>
        </authorList>
    </citation>
    <scope>NUCLEOTIDE SEQUENCE</scope>
    <source>
        <strain evidence="2">66S1MB</strain>
    </source>
</reference>
<organism evidence="2">
    <name type="scientific">Bradyrhizobium quebecense</name>
    <dbReference type="NCBI Taxonomy" id="2748629"/>
    <lineage>
        <taxon>Bacteria</taxon>
        <taxon>Pseudomonadati</taxon>
        <taxon>Pseudomonadota</taxon>
        <taxon>Alphaproteobacteria</taxon>
        <taxon>Hyphomicrobiales</taxon>
        <taxon>Nitrobacteraceae</taxon>
        <taxon>Bradyrhizobium</taxon>
    </lineage>
</organism>
<feature type="domain" description="Methyltransferase type 11" evidence="1">
    <location>
        <begin position="11"/>
        <end position="60"/>
    </location>
</feature>
<keyword evidence="2" id="KW-0489">Methyltransferase</keyword>
<accession>A0A973WW15</accession>
<dbReference type="Gene3D" id="3.40.50.150">
    <property type="entry name" value="Vaccinia Virus protein VP39"/>
    <property type="match status" value="1"/>
</dbReference>
<dbReference type="CDD" id="cd02440">
    <property type="entry name" value="AdoMet_MTases"/>
    <property type="match status" value="1"/>
</dbReference>
<proteinExistence type="predicted"/>
<dbReference type="GO" id="GO:0008757">
    <property type="term" value="F:S-adenosylmethionine-dependent methyltransferase activity"/>
    <property type="evidence" value="ECO:0007669"/>
    <property type="project" value="InterPro"/>
</dbReference>
<dbReference type="Pfam" id="PF08241">
    <property type="entry name" value="Methyltransf_11"/>
    <property type="match status" value="1"/>
</dbReference>
<dbReference type="SUPFAM" id="SSF53335">
    <property type="entry name" value="S-adenosyl-L-methionine-dependent methyltransferases"/>
    <property type="match status" value="1"/>
</dbReference>
<dbReference type="GO" id="GO:0032259">
    <property type="term" value="P:methylation"/>
    <property type="evidence" value="ECO:0007669"/>
    <property type="project" value="UniProtKB-KW"/>
</dbReference>
<gene>
    <name evidence="2" type="ORF">HU230_41605</name>
</gene>
<dbReference type="InterPro" id="IPR013216">
    <property type="entry name" value="Methyltransf_11"/>
</dbReference>
<protein>
    <submittedName>
        <fullName evidence="2">Methyltransferase domain-containing protein</fullName>
    </submittedName>
</protein>
<dbReference type="AlphaFoldDB" id="A0A973WW15"/>
<keyword evidence="2" id="KW-0808">Transferase</keyword>
<evidence type="ECO:0000259" key="1">
    <source>
        <dbReference type="Pfam" id="PF08241"/>
    </source>
</evidence>
<comment type="caution">
    <text evidence="2">The sequence shown here is derived from an EMBL/GenBank/DDBJ whole genome shotgun (WGS) entry which is preliminary data.</text>
</comment>
<dbReference type="InterPro" id="IPR029063">
    <property type="entry name" value="SAM-dependent_MTases_sf"/>
</dbReference>
<name>A0A973WW15_9BRAD</name>
<dbReference type="EMBL" id="JABWSX010000003">
    <property type="protein sequence ID" value="NVL12022.1"/>
    <property type="molecule type" value="Genomic_DNA"/>
</dbReference>
<sequence>MRFGSTHPTKNYRSEDLQAQTFGDGIFDIVITQDVFEHIFRPDLAIQEIARTLKEGGAFISTVPILLKNRPSKRRAALVDGKIVHHAEPQYHGNPVSKDGALVTVDWGYDIVSYLQHHSNVSD</sequence>